<dbReference type="SMART" id="SM01115">
    <property type="entry name" value="cwf21"/>
    <property type="match status" value="1"/>
</dbReference>
<dbReference type="EMBL" id="JAODUO010000218">
    <property type="protein sequence ID" value="KAK2185924.1"/>
    <property type="molecule type" value="Genomic_DNA"/>
</dbReference>
<organism evidence="2 3">
    <name type="scientific">Ridgeia piscesae</name>
    <name type="common">Tubeworm</name>
    <dbReference type="NCBI Taxonomy" id="27915"/>
    <lineage>
        <taxon>Eukaryota</taxon>
        <taxon>Metazoa</taxon>
        <taxon>Spiralia</taxon>
        <taxon>Lophotrochozoa</taxon>
        <taxon>Annelida</taxon>
        <taxon>Polychaeta</taxon>
        <taxon>Sedentaria</taxon>
        <taxon>Canalipalpata</taxon>
        <taxon>Sabellida</taxon>
        <taxon>Siboglinidae</taxon>
        <taxon>Ridgeia</taxon>
    </lineage>
</organism>
<reference evidence="2" key="1">
    <citation type="journal article" date="2023" name="Mol. Biol. Evol.">
        <title>Third-Generation Sequencing Reveals the Adaptive Role of the Epigenome in Three Deep-Sea Polychaetes.</title>
        <authorList>
            <person name="Perez M."/>
            <person name="Aroh O."/>
            <person name="Sun Y."/>
            <person name="Lan Y."/>
            <person name="Juniper S.K."/>
            <person name="Young C.R."/>
            <person name="Angers B."/>
            <person name="Qian P.Y."/>
        </authorList>
    </citation>
    <scope>NUCLEOTIDE SEQUENCE</scope>
    <source>
        <strain evidence="2">R07B-5</strain>
    </source>
</reference>
<dbReference type="AlphaFoldDB" id="A0AAD9P0H6"/>
<sequence length="117" mass="13613">MYNGIGLTTVRGSGTNGYVTRNLSQVRNHKDKVDYKSEEELKKLDAMISRTPNSELLEHERKRKVELKCIEMQELMEEQGYTADEIEKKVSTFRQMLIDKEGISEKVIEKDEMGRPM</sequence>
<comment type="caution">
    <text evidence="2">The sequence shown here is derived from an EMBL/GenBank/DDBJ whole genome shotgun (WGS) entry which is preliminary data.</text>
</comment>
<gene>
    <name evidence="2" type="ORF">NP493_217g06029</name>
</gene>
<accession>A0AAD9P0H6</accession>
<feature type="domain" description="CWF21" evidence="1">
    <location>
        <begin position="57"/>
        <end position="102"/>
    </location>
</feature>
<proteinExistence type="predicted"/>
<dbReference type="GO" id="GO:0003729">
    <property type="term" value="F:mRNA binding"/>
    <property type="evidence" value="ECO:0007669"/>
    <property type="project" value="TreeGrafter"/>
</dbReference>
<dbReference type="Pfam" id="PF08312">
    <property type="entry name" value="cwf21"/>
    <property type="match status" value="1"/>
</dbReference>
<evidence type="ECO:0000313" key="3">
    <source>
        <dbReference type="Proteomes" id="UP001209878"/>
    </source>
</evidence>
<name>A0AAD9P0H6_RIDPI</name>
<keyword evidence="3" id="KW-1185">Reference proteome</keyword>
<dbReference type="PANTHER" id="PTHR34755">
    <property type="entry name" value="SERINE/ARGININE REPETITIVE MATRIX PROTEIN 3-RELATED"/>
    <property type="match status" value="1"/>
</dbReference>
<dbReference type="GO" id="GO:0005634">
    <property type="term" value="C:nucleus"/>
    <property type="evidence" value="ECO:0007669"/>
    <property type="project" value="UniProtKB-ARBA"/>
</dbReference>
<dbReference type="InterPro" id="IPR052109">
    <property type="entry name" value="SRRM_Domain-Containing"/>
</dbReference>
<dbReference type="InterPro" id="IPR013170">
    <property type="entry name" value="mRNA_splic_Cwf21_dom"/>
</dbReference>
<evidence type="ECO:0000313" key="2">
    <source>
        <dbReference type="EMBL" id="KAK2185924.1"/>
    </source>
</evidence>
<evidence type="ECO:0000259" key="1">
    <source>
        <dbReference type="SMART" id="SM01115"/>
    </source>
</evidence>
<protein>
    <recommendedName>
        <fullName evidence="1">CWF21 domain-containing protein</fullName>
    </recommendedName>
</protein>
<dbReference type="Proteomes" id="UP001209878">
    <property type="component" value="Unassembled WGS sequence"/>
</dbReference>
<dbReference type="Gene3D" id="6.10.140.420">
    <property type="match status" value="1"/>
</dbReference>
<dbReference type="PANTHER" id="PTHR34755:SF3">
    <property type="entry name" value="SERINE_ARGININE REPETITIVE MATRIX PROTEIN 2"/>
    <property type="match status" value="1"/>
</dbReference>